<evidence type="ECO:0000256" key="2">
    <source>
        <dbReference type="ARBA" id="ARBA00022679"/>
    </source>
</evidence>
<comment type="caution">
    <text evidence="8">The sequence shown here is derived from an EMBL/GenBank/DDBJ whole genome shotgun (WGS) entry which is preliminary data.</text>
</comment>
<evidence type="ECO:0000256" key="6">
    <source>
        <dbReference type="PROSITE-ProRule" id="PRU00333"/>
    </source>
</evidence>
<gene>
    <name evidence="8" type="ORF">GDO78_021908</name>
</gene>
<dbReference type="InterPro" id="IPR003726">
    <property type="entry name" value="HCY_dom"/>
</dbReference>
<evidence type="ECO:0000256" key="4">
    <source>
        <dbReference type="ARBA" id="ARBA00022833"/>
    </source>
</evidence>
<dbReference type="GO" id="GO:0008898">
    <property type="term" value="F:S-adenosylmethionine-homocysteine S-methyltransferase activity"/>
    <property type="evidence" value="ECO:0007669"/>
    <property type="project" value="TreeGrafter"/>
</dbReference>
<dbReference type="PROSITE" id="PS50970">
    <property type="entry name" value="HCY"/>
    <property type="match status" value="1"/>
</dbReference>
<dbReference type="PANTHER" id="PTHR46015">
    <property type="entry name" value="ZGC:172121"/>
    <property type="match status" value="1"/>
</dbReference>
<reference evidence="8" key="1">
    <citation type="thesis" date="2020" institute="ProQuest LLC" country="789 East Eisenhower Parkway, Ann Arbor, MI, USA">
        <title>Comparative Genomics and Chromosome Evolution.</title>
        <authorList>
            <person name="Mudd A.B."/>
        </authorList>
    </citation>
    <scope>NUCLEOTIDE SEQUENCE</scope>
    <source>
        <strain evidence="8">HN-11 Male</strain>
        <tissue evidence="8">Kidney and liver</tissue>
    </source>
</reference>
<comment type="pathway">
    <text evidence="5">Amino-acid biosynthesis; L-methionine biosynthesis via de novo pathway.</text>
</comment>
<dbReference type="AlphaFoldDB" id="A0A8J6E5B2"/>
<dbReference type="SUPFAM" id="SSF82282">
    <property type="entry name" value="Homocysteine S-methyltransferase"/>
    <property type="match status" value="1"/>
</dbReference>
<dbReference type="GO" id="GO:0032259">
    <property type="term" value="P:methylation"/>
    <property type="evidence" value="ECO:0007669"/>
    <property type="project" value="UniProtKB-KW"/>
</dbReference>
<sequence>QELKDWHRLQMQCLADAGIDLFAFETIPSQKEAEALVQLLREFPNKKAWLSYSCQSESLTSFGDKFDDAVNIVAGSNQLVAIGVNCCSPAIVGPLLTSMNKKQGRKID</sequence>
<dbReference type="OrthoDB" id="261426at2759"/>
<dbReference type="InterPro" id="IPR051486">
    <property type="entry name" value="Hcy_S-methyltransferase"/>
</dbReference>
<name>A0A8J6E5B2_ELECQ</name>
<evidence type="ECO:0000313" key="9">
    <source>
        <dbReference type="Proteomes" id="UP000770717"/>
    </source>
</evidence>
<keyword evidence="1" id="KW-0489">Methyltransferase</keyword>
<dbReference type="GO" id="GO:0033528">
    <property type="term" value="P:S-methylmethionine cycle"/>
    <property type="evidence" value="ECO:0007669"/>
    <property type="project" value="TreeGrafter"/>
</dbReference>
<comment type="caution">
    <text evidence="6">Lacks conserved residue(s) required for the propagation of feature annotation.</text>
</comment>
<accession>A0A8J6E5B2</accession>
<feature type="domain" description="Hcy-binding" evidence="7">
    <location>
        <begin position="1"/>
        <end position="108"/>
    </location>
</feature>
<dbReference type="GO" id="GO:0046872">
    <property type="term" value="F:metal ion binding"/>
    <property type="evidence" value="ECO:0007669"/>
    <property type="project" value="UniProtKB-KW"/>
</dbReference>
<evidence type="ECO:0000256" key="1">
    <source>
        <dbReference type="ARBA" id="ARBA00022603"/>
    </source>
</evidence>
<keyword evidence="3" id="KW-0479">Metal-binding</keyword>
<dbReference type="Proteomes" id="UP000770717">
    <property type="component" value="Unassembled WGS sequence"/>
</dbReference>
<feature type="non-terminal residue" evidence="8">
    <location>
        <position position="108"/>
    </location>
</feature>
<dbReference type="GO" id="GO:0009086">
    <property type="term" value="P:methionine biosynthetic process"/>
    <property type="evidence" value="ECO:0007669"/>
    <property type="project" value="TreeGrafter"/>
</dbReference>
<evidence type="ECO:0000313" key="8">
    <source>
        <dbReference type="EMBL" id="KAG9460422.1"/>
    </source>
</evidence>
<dbReference type="PANTHER" id="PTHR46015:SF1">
    <property type="entry name" value="HOMOCYSTEINE S-METHYLTRANSFERASE-LIKE ISOFORM 1"/>
    <property type="match status" value="1"/>
</dbReference>
<dbReference type="Pfam" id="PF02574">
    <property type="entry name" value="S-methyl_trans"/>
    <property type="match status" value="1"/>
</dbReference>
<keyword evidence="9" id="KW-1185">Reference proteome</keyword>
<feature type="non-terminal residue" evidence="8">
    <location>
        <position position="1"/>
    </location>
</feature>
<evidence type="ECO:0000256" key="5">
    <source>
        <dbReference type="ARBA" id="ARBA00034478"/>
    </source>
</evidence>
<dbReference type="InterPro" id="IPR036589">
    <property type="entry name" value="HCY_dom_sf"/>
</dbReference>
<keyword evidence="2" id="KW-0808">Transferase</keyword>
<dbReference type="EMBL" id="WNTK01071248">
    <property type="protein sequence ID" value="KAG9460422.1"/>
    <property type="molecule type" value="Genomic_DNA"/>
</dbReference>
<dbReference type="Gene3D" id="3.20.20.330">
    <property type="entry name" value="Homocysteine-binding-like domain"/>
    <property type="match status" value="1"/>
</dbReference>
<evidence type="ECO:0000256" key="3">
    <source>
        <dbReference type="ARBA" id="ARBA00022723"/>
    </source>
</evidence>
<keyword evidence="4" id="KW-0862">Zinc</keyword>
<evidence type="ECO:0000259" key="7">
    <source>
        <dbReference type="PROSITE" id="PS50970"/>
    </source>
</evidence>
<organism evidence="8 9">
    <name type="scientific">Eleutherodactylus coqui</name>
    <name type="common">Puerto Rican coqui</name>
    <dbReference type="NCBI Taxonomy" id="57060"/>
    <lineage>
        <taxon>Eukaryota</taxon>
        <taxon>Metazoa</taxon>
        <taxon>Chordata</taxon>
        <taxon>Craniata</taxon>
        <taxon>Vertebrata</taxon>
        <taxon>Euteleostomi</taxon>
        <taxon>Amphibia</taxon>
        <taxon>Batrachia</taxon>
        <taxon>Anura</taxon>
        <taxon>Neobatrachia</taxon>
        <taxon>Hyloidea</taxon>
        <taxon>Eleutherodactylidae</taxon>
        <taxon>Eleutherodactylinae</taxon>
        <taxon>Eleutherodactylus</taxon>
        <taxon>Eleutherodactylus</taxon>
    </lineage>
</organism>
<proteinExistence type="predicted"/>
<protein>
    <recommendedName>
        <fullName evidence="7">Hcy-binding domain-containing protein</fullName>
    </recommendedName>
</protein>